<dbReference type="GO" id="GO:0051730">
    <property type="term" value="F:GTP-dependent polyribonucleotide 5'-hydroxyl-kinase activity"/>
    <property type="evidence" value="ECO:0007669"/>
    <property type="project" value="InterPro"/>
</dbReference>
<protein>
    <recommendedName>
        <fullName evidence="1">tRNA ligase</fullName>
        <ecNumber evidence="1">6.5.1.3</ecNumber>
    </recommendedName>
</protein>
<dbReference type="GO" id="GO:0008081">
    <property type="term" value="F:phosphoric diester hydrolase activity"/>
    <property type="evidence" value="ECO:0007669"/>
    <property type="project" value="InterPro"/>
</dbReference>
<dbReference type="EMBL" id="KV448211">
    <property type="protein sequence ID" value="OAX40466.1"/>
    <property type="molecule type" value="Genomic_DNA"/>
</dbReference>
<comment type="catalytic activity">
    <reaction evidence="1">
        <text>ATP + (ribonucleotide)n-3'-hydroxyl + 5'-phospho-(ribonucleotide)m = (ribonucleotide)n+m + AMP + diphosphate.</text>
        <dbReference type="EC" id="6.5.1.3"/>
    </reaction>
</comment>
<sequence length="815" mass="91702">MSTTRFPLEDSQLIHDLHRLSNKSPKLVRSTVYSAPSDPSISIRSWKMNEFKYYDVPSPFPTLARGLFSREIPSGIDQQREQTYQIVARGYDKFFNIGEVPWTDVGGFRFKLLLKLHAFRFQWSSLSYHTGPTYTLSLKSNGCIIFIAPISTSKLIVTSKHALGPQGVAETHSEVGHRWLKKHLADKGKTEEQLAADLWEKRWTAVAELCDDSFEEHVLPYSSEMSGLHLHGINKTTKGFYTMPTETVDVFAEEWGFIKTPTITLNSIPDVKSFTDDIAKIGKWNGEALEGFVVRTHVADAKCGSTSRDTRPPYPTGSSLFFKVKFDEPYMMYRDWREVTKSLLSKGISDAKLPKSKLKRRETRLYVDWVKKEIKHNPGAFSEFTKGKGIIATRERFLKWMETDDGKKGLTLESEAPPAAKEFGKTMIVPVAIPGCGKTTVSVALASLFSFGHTQSDDVQGKKSAPAFIRNVVNLLKNHDVVIADKNNHLRQHRESLREAIVQMNPPVRLLALNWALDRPQATIHRVCSDRVFSRGDKHQTLHADTLAKSHEDVIWQFIRSSEDLADSEVDASIEMDLEDDLEQAVKRAVAACVSNLGLRQPSAEEIDEAVFKARNYASQTKKPDDKKSKKKEEKQQQPTPRYFGLLPEVDLRAVIKKRMEEAEAEGGKAFWNALVTENRVTQRPHVTFVHKNSLPGAVELWERCAKLHSAISPPFFSFALGHLVWNERVMALTVDDFELGGSADGGQEGSEFVSTLSEEVRESLHITVGTSKDGIPPFEAKALVEDWRSGKRFGIDSLDLEGVMARGRIKGLLN</sequence>
<keyword evidence="8" id="KW-1185">Reference proteome</keyword>
<feature type="domain" description="tRNA ligase phosphodiesterase" evidence="4">
    <location>
        <begin position="599"/>
        <end position="811"/>
    </location>
</feature>
<gene>
    <name evidence="7" type="ORF">K503DRAFT_798809</name>
</gene>
<dbReference type="GO" id="GO:0005524">
    <property type="term" value="F:ATP binding"/>
    <property type="evidence" value="ECO:0007669"/>
    <property type="project" value="UniProtKB-UniRule"/>
</dbReference>
<dbReference type="InterPro" id="IPR015966">
    <property type="entry name" value="tRNA_lig_kin_fungi"/>
</dbReference>
<dbReference type="AlphaFoldDB" id="A0A1B7N6I6"/>
<dbReference type="InterPro" id="IPR027417">
    <property type="entry name" value="P-loop_NTPase"/>
</dbReference>
<feature type="domain" description="T4 RNA ligase 1-like N-terminal" evidence="6">
    <location>
        <begin position="64"/>
        <end position="330"/>
    </location>
</feature>
<evidence type="ECO:0000256" key="2">
    <source>
        <dbReference type="PIRSR" id="PIRSR019634-50"/>
    </source>
</evidence>
<dbReference type="Pfam" id="PF08302">
    <property type="entry name" value="tRNA_lig_CPD"/>
    <property type="match status" value="1"/>
</dbReference>
<dbReference type="GO" id="GO:0005634">
    <property type="term" value="C:nucleus"/>
    <property type="evidence" value="ECO:0007669"/>
    <property type="project" value="TreeGrafter"/>
</dbReference>
<name>A0A1B7N6I6_9AGAM</name>
<dbReference type="EC" id="6.5.1.3" evidence="1"/>
<comment type="similarity">
    <text evidence="1">Belongs to the TRL1 family.</text>
</comment>
<feature type="active site" description="N6-AMP-lysine intermediate" evidence="2">
    <location>
        <position position="139"/>
    </location>
</feature>
<dbReference type="FunCoup" id="A0A1B7N6I6">
    <property type="interactions" value="211"/>
</dbReference>
<reference evidence="7 8" key="1">
    <citation type="submission" date="2016-06" db="EMBL/GenBank/DDBJ databases">
        <title>Comparative genomics of the ectomycorrhizal sister species Rhizopogon vinicolor and Rhizopogon vesiculosus (Basidiomycota: Boletales) reveals a divergence of the mating type B locus.</title>
        <authorList>
            <consortium name="DOE Joint Genome Institute"/>
            <person name="Mujic A.B."/>
            <person name="Kuo A."/>
            <person name="Tritt A."/>
            <person name="Lipzen A."/>
            <person name="Chen C."/>
            <person name="Johnson J."/>
            <person name="Sharma A."/>
            <person name="Barry K."/>
            <person name="Grigoriev I.V."/>
            <person name="Spatafora J.W."/>
        </authorList>
    </citation>
    <scope>NUCLEOTIDE SEQUENCE [LARGE SCALE GENOMIC DNA]</scope>
    <source>
        <strain evidence="7 8">AM-OR11-026</strain>
    </source>
</reference>
<dbReference type="STRING" id="1314800.A0A1B7N6I6"/>
<dbReference type="PANTHER" id="PTHR32004">
    <property type="entry name" value="TRNA LIGASE"/>
    <property type="match status" value="1"/>
</dbReference>
<dbReference type="Pfam" id="PF09511">
    <property type="entry name" value="RNA_lig_T4_1"/>
    <property type="match status" value="1"/>
</dbReference>
<dbReference type="Proteomes" id="UP000092154">
    <property type="component" value="Unassembled WGS sequence"/>
</dbReference>
<accession>A0A1B7N6I6</accession>
<dbReference type="SUPFAM" id="SSF52540">
    <property type="entry name" value="P-loop containing nucleoside triphosphate hydrolases"/>
    <property type="match status" value="1"/>
</dbReference>
<dbReference type="InterPro" id="IPR015965">
    <property type="entry name" value="tRNA_lig_PDEase"/>
</dbReference>
<evidence type="ECO:0000256" key="3">
    <source>
        <dbReference type="SAM" id="MobiDB-lite"/>
    </source>
</evidence>
<feature type="domain" description="tRNA ligase kinase" evidence="5">
    <location>
        <begin position="427"/>
        <end position="575"/>
    </location>
</feature>
<dbReference type="GO" id="GO:0003972">
    <property type="term" value="F:RNA ligase (ATP) activity"/>
    <property type="evidence" value="ECO:0007669"/>
    <property type="project" value="UniProtKB-UniRule"/>
</dbReference>
<evidence type="ECO:0000313" key="7">
    <source>
        <dbReference type="EMBL" id="OAX40466.1"/>
    </source>
</evidence>
<evidence type="ECO:0000313" key="8">
    <source>
        <dbReference type="Proteomes" id="UP000092154"/>
    </source>
</evidence>
<evidence type="ECO:0000259" key="5">
    <source>
        <dbReference type="Pfam" id="PF08303"/>
    </source>
</evidence>
<evidence type="ECO:0000259" key="6">
    <source>
        <dbReference type="Pfam" id="PF09511"/>
    </source>
</evidence>
<dbReference type="Pfam" id="PF08303">
    <property type="entry name" value="tRNA_lig_kinase"/>
    <property type="match status" value="1"/>
</dbReference>
<feature type="compositionally biased region" description="Basic and acidic residues" evidence="3">
    <location>
        <begin position="622"/>
        <end position="636"/>
    </location>
</feature>
<dbReference type="InParanoid" id="A0A1B7N6I6"/>
<dbReference type="PANTHER" id="PTHR32004:SF1">
    <property type="entry name" value="TRNA LIGASE"/>
    <property type="match status" value="1"/>
</dbReference>
<dbReference type="OrthoDB" id="276239at2759"/>
<dbReference type="InterPro" id="IPR019039">
    <property type="entry name" value="T4-Rnl1-like_N"/>
</dbReference>
<proteinExistence type="inferred from homology"/>
<dbReference type="InterPro" id="IPR012387">
    <property type="entry name" value="Trl1_fun"/>
</dbReference>
<dbReference type="PIRSF" id="PIRSF019634">
    <property type="entry name" value="tRNA_lig_yeast"/>
    <property type="match status" value="1"/>
</dbReference>
<organism evidence="7 8">
    <name type="scientific">Rhizopogon vinicolor AM-OR11-026</name>
    <dbReference type="NCBI Taxonomy" id="1314800"/>
    <lineage>
        <taxon>Eukaryota</taxon>
        <taxon>Fungi</taxon>
        <taxon>Dikarya</taxon>
        <taxon>Basidiomycota</taxon>
        <taxon>Agaricomycotina</taxon>
        <taxon>Agaricomycetes</taxon>
        <taxon>Agaricomycetidae</taxon>
        <taxon>Boletales</taxon>
        <taxon>Suillineae</taxon>
        <taxon>Rhizopogonaceae</taxon>
        <taxon>Rhizopogon</taxon>
    </lineage>
</organism>
<feature type="region of interest" description="Disordered" evidence="3">
    <location>
        <begin position="618"/>
        <end position="640"/>
    </location>
</feature>
<dbReference type="Gene3D" id="3.40.50.300">
    <property type="entry name" value="P-loop containing nucleotide triphosphate hydrolases"/>
    <property type="match status" value="1"/>
</dbReference>
<evidence type="ECO:0000259" key="4">
    <source>
        <dbReference type="Pfam" id="PF08302"/>
    </source>
</evidence>
<evidence type="ECO:0000256" key="1">
    <source>
        <dbReference type="PIRNR" id="PIRNR019634"/>
    </source>
</evidence>
<keyword evidence="1" id="KW-0436">Ligase</keyword>
<dbReference type="GO" id="GO:0006388">
    <property type="term" value="P:tRNA splicing, via endonucleolytic cleavage and ligation"/>
    <property type="evidence" value="ECO:0007669"/>
    <property type="project" value="UniProtKB-UniRule"/>
</dbReference>
<keyword evidence="1" id="KW-0819">tRNA processing</keyword>